<dbReference type="Pfam" id="PF09331">
    <property type="entry name" value="DUF1985"/>
    <property type="match status" value="1"/>
</dbReference>
<dbReference type="KEGG" id="nta:107803546"/>
<sequence>MAMENFKCSMKLVHCLCLSRIFMNDRDSISFKIFGHDVSFTLEDFHIMCGLRITVHNVEKPINRESNILKRYFGKSKGVTLKDIRSFMTRNEIPKNVVNHVHVCESDDDAVKLMKILVIEFILFGKNTESSMMEEYESIVEDDKVCVEYPWGNVAYEKLIYSLKHALDKQNKLHTTEYKLGGFPYPLCAWFYERFPDVREKYIIEDEYLDTPQVPRMLRYVCVGEPKFPELYHMFSTHERYCDFRVLDIIPTEEELNSMPLIGQLPCNQISSKVVNAVPSIGESPRTLSRSKEANQTPIIGKSPCTLSRSKEANRTHVIGEAPRSRNRSKEPNRTPFIGESSRTQSRSTCSTSYFDDNELLETICYRLTTEVQRHAEKERSTIVNEVFDKFKKED</sequence>
<accession>A0A1S4B1W1</accession>
<dbReference type="OrthoDB" id="1194650at2759"/>
<dbReference type="PANTHER" id="PTHR48449:SF1">
    <property type="entry name" value="DUF1985 DOMAIN-CONTAINING PROTEIN"/>
    <property type="match status" value="1"/>
</dbReference>
<evidence type="ECO:0000313" key="3">
    <source>
        <dbReference type="RefSeq" id="XP_016482773.1"/>
    </source>
</evidence>
<dbReference type="PaxDb" id="4097-A0A1S4B1W1"/>
<gene>
    <name evidence="3" type="primary">LOC107803546</name>
</gene>
<name>A0A1S4B1W1_TOBAC</name>
<dbReference type="AlphaFoldDB" id="A0A1S4B1W1"/>
<protein>
    <recommendedName>
        <fullName evidence="2">DUF1985 domain-containing protein</fullName>
    </recommendedName>
</protein>
<dbReference type="RefSeq" id="XP_016482773.1">
    <property type="nucleotide sequence ID" value="XM_016627287.1"/>
</dbReference>
<proteinExistence type="predicted"/>
<feature type="compositionally biased region" description="Low complexity" evidence="1">
    <location>
        <begin position="341"/>
        <end position="350"/>
    </location>
</feature>
<feature type="region of interest" description="Disordered" evidence="1">
    <location>
        <begin position="310"/>
        <end position="350"/>
    </location>
</feature>
<feature type="domain" description="DUF1985" evidence="2">
    <location>
        <begin position="23"/>
        <end position="160"/>
    </location>
</feature>
<organism evidence="3">
    <name type="scientific">Nicotiana tabacum</name>
    <name type="common">Common tobacco</name>
    <dbReference type="NCBI Taxonomy" id="4097"/>
    <lineage>
        <taxon>Eukaryota</taxon>
        <taxon>Viridiplantae</taxon>
        <taxon>Streptophyta</taxon>
        <taxon>Embryophyta</taxon>
        <taxon>Tracheophyta</taxon>
        <taxon>Spermatophyta</taxon>
        <taxon>Magnoliopsida</taxon>
        <taxon>eudicotyledons</taxon>
        <taxon>Gunneridae</taxon>
        <taxon>Pentapetalae</taxon>
        <taxon>asterids</taxon>
        <taxon>lamiids</taxon>
        <taxon>Solanales</taxon>
        <taxon>Solanaceae</taxon>
        <taxon>Nicotianoideae</taxon>
        <taxon>Nicotianeae</taxon>
        <taxon>Nicotiana</taxon>
    </lineage>
</organism>
<evidence type="ECO:0000259" key="2">
    <source>
        <dbReference type="Pfam" id="PF09331"/>
    </source>
</evidence>
<dbReference type="PANTHER" id="PTHR48449">
    <property type="entry name" value="DUF1985 DOMAIN-CONTAINING PROTEIN"/>
    <property type="match status" value="1"/>
</dbReference>
<dbReference type="InterPro" id="IPR015410">
    <property type="entry name" value="DUF1985"/>
</dbReference>
<reference evidence="3" key="1">
    <citation type="submission" date="2025-08" db="UniProtKB">
        <authorList>
            <consortium name="RefSeq"/>
        </authorList>
    </citation>
    <scope>IDENTIFICATION</scope>
</reference>
<evidence type="ECO:0000256" key="1">
    <source>
        <dbReference type="SAM" id="MobiDB-lite"/>
    </source>
</evidence>
<feature type="region of interest" description="Disordered" evidence="1">
    <location>
        <begin position="283"/>
        <end position="302"/>
    </location>
</feature>